<comment type="caution">
    <text evidence="1">The sequence shown here is derived from an EMBL/GenBank/DDBJ whole genome shotgun (WGS) entry which is preliminary data.</text>
</comment>
<organism evidence="1 2">
    <name type="scientific">Acinetobacter pittii</name>
    <name type="common">Acinetobacter genomosp. 3</name>
    <dbReference type="NCBI Taxonomy" id="48296"/>
    <lineage>
        <taxon>Bacteria</taxon>
        <taxon>Pseudomonadati</taxon>
        <taxon>Pseudomonadota</taxon>
        <taxon>Gammaproteobacteria</taxon>
        <taxon>Moraxellales</taxon>
        <taxon>Moraxellaceae</taxon>
        <taxon>Acinetobacter</taxon>
        <taxon>Acinetobacter calcoaceticus/baumannii complex</taxon>
    </lineage>
</organism>
<protein>
    <submittedName>
        <fullName evidence="1">Uncharacterized protein</fullName>
    </submittedName>
</protein>
<gene>
    <name evidence="1" type="ORF">PA3_32750</name>
</gene>
<proteinExistence type="predicted"/>
<reference evidence="1 2" key="1">
    <citation type="submission" date="2019-06" db="EMBL/GenBank/DDBJ databases">
        <title>Whole genome shotgun sequence of Acinetobacter pittii NBRC 110514.</title>
        <authorList>
            <person name="Hosoyama A."/>
            <person name="Uohara A."/>
            <person name="Ohji S."/>
            <person name="Ichikawa N."/>
        </authorList>
    </citation>
    <scope>NUCLEOTIDE SEQUENCE [LARGE SCALE GENOMIC DNA]</scope>
    <source>
        <strain evidence="1 2">NBRC 110514</strain>
    </source>
</reference>
<evidence type="ECO:0000313" key="1">
    <source>
        <dbReference type="EMBL" id="GEA69117.1"/>
    </source>
</evidence>
<dbReference type="Proteomes" id="UP000317717">
    <property type="component" value="Unassembled WGS sequence"/>
</dbReference>
<sequence length="80" mass="9802">MAINNLNSNIEEILDKKVQSTYSSLFKSGFNYHINFYRENNIYKATVNFFKGRVDLCAIYELRQDKFHNEYWYMVRDWKD</sequence>
<evidence type="ECO:0000313" key="2">
    <source>
        <dbReference type="Proteomes" id="UP000317717"/>
    </source>
</evidence>
<accession>A0A4Y3JBW1</accession>
<dbReference type="AlphaFoldDB" id="A0A4Y3JBW1"/>
<name>A0A4Y3JBW1_ACIPI</name>
<dbReference type="EMBL" id="BJLJ01000015">
    <property type="protein sequence ID" value="GEA69117.1"/>
    <property type="molecule type" value="Genomic_DNA"/>
</dbReference>